<dbReference type="EMBL" id="JANJOU010000024">
    <property type="protein sequence ID" value="MCR0984767.1"/>
    <property type="molecule type" value="Genomic_DNA"/>
</dbReference>
<dbReference type="Proteomes" id="UP001524642">
    <property type="component" value="Unassembled WGS sequence"/>
</dbReference>
<name>A0ABT1XCC3_9PROT</name>
<sequence length="133" mass="14484">MLWLAFGGGADQGWMRLLRPGFRHCFAGLRDEAGWTVLDPLAGRLLVTRLTVEPGFDLPGFWRRAGCRVLGPFVPGAPARGWPGVVPLSCVSLCRALLGPAAPFAVTPFGLFRRLKKVSPEKENVLDECVLRG</sequence>
<evidence type="ECO:0000313" key="1">
    <source>
        <dbReference type="EMBL" id="MCR0984767.1"/>
    </source>
</evidence>
<organism evidence="1 2">
    <name type="scientific">Roseomonas populi</name>
    <dbReference type="NCBI Taxonomy" id="3121582"/>
    <lineage>
        <taxon>Bacteria</taxon>
        <taxon>Pseudomonadati</taxon>
        <taxon>Pseudomonadota</taxon>
        <taxon>Alphaproteobacteria</taxon>
        <taxon>Acetobacterales</taxon>
        <taxon>Roseomonadaceae</taxon>
        <taxon>Roseomonas</taxon>
    </lineage>
</organism>
<dbReference type="RefSeq" id="WP_257718422.1">
    <property type="nucleotide sequence ID" value="NZ_JANJOU010000024.1"/>
</dbReference>
<proteinExistence type="predicted"/>
<keyword evidence="2" id="KW-1185">Reference proteome</keyword>
<gene>
    <name evidence="1" type="ORF">NRP21_22160</name>
</gene>
<evidence type="ECO:0000313" key="2">
    <source>
        <dbReference type="Proteomes" id="UP001524642"/>
    </source>
</evidence>
<comment type="caution">
    <text evidence="1">The sequence shown here is derived from an EMBL/GenBank/DDBJ whole genome shotgun (WGS) entry which is preliminary data.</text>
</comment>
<protein>
    <submittedName>
        <fullName evidence="1">Uncharacterized protein</fullName>
    </submittedName>
</protein>
<reference evidence="1 2" key="1">
    <citation type="submission" date="2022-06" db="EMBL/GenBank/DDBJ databases">
        <title>Roseomonas CN29.</title>
        <authorList>
            <person name="Cheng Y."/>
            <person name="He X."/>
        </authorList>
    </citation>
    <scope>NUCLEOTIDE SEQUENCE [LARGE SCALE GENOMIC DNA]</scope>
    <source>
        <strain evidence="1 2">CN29</strain>
    </source>
</reference>
<accession>A0ABT1XCC3</accession>